<keyword evidence="5 11" id="KW-0472">Membrane</keyword>
<feature type="compositionally biased region" description="Basic and acidic residues" evidence="10">
    <location>
        <begin position="2011"/>
        <end position="2025"/>
    </location>
</feature>
<keyword evidence="9" id="KW-0807">Transducer</keyword>
<name>A0A5A8CTP7_CAFRO</name>
<feature type="domain" description="G-protein coupled receptors family 3 profile" evidence="12">
    <location>
        <begin position="1639"/>
        <end position="1867"/>
    </location>
</feature>
<evidence type="ECO:0000256" key="3">
    <source>
        <dbReference type="ARBA" id="ARBA00022989"/>
    </source>
</evidence>
<dbReference type="PANTHER" id="PTHR10519">
    <property type="entry name" value="GABA-B RECEPTOR"/>
    <property type="match status" value="1"/>
</dbReference>
<keyword evidence="7" id="KW-0325">Glycoprotein</keyword>
<dbReference type="SUPFAM" id="SSF49899">
    <property type="entry name" value="Concanavalin A-like lectins/glucanases"/>
    <property type="match status" value="1"/>
</dbReference>
<keyword evidence="8" id="KW-0143">Chaperone</keyword>
<feature type="transmembrane region" description="Helical" evidence="11">
    <location>
        <begin position="1810"/>
        <end position="1828"/>
    </location>
</feature>
<evidence type="ECO:0000259" key="12">
    <source>
        <dbReference type="PROSITE" id="PS50259"/>
    </source>
</evidence>
<dbReference type="Pfam" id="PF11875">
    <property type="entry name" value="DnaJ-like_C11_C"/>
    <property type="match status" value="1"/>
</dbReference>
<dbReference type="EMBL" id="VLTM01000085">
    <property type="protein sequence ID" value="KAA0156089.1"/>
    <property type="molecule type" value="Genomic_DNA"/>
</dbReference>
<dbReference type="GO" id="GO:0038039">
    <property type="term" value="C:G protein-coupled receptor heterodimeric complex"/>
    <property type="evidence" value="ECO:0007669"/>
    <property type="project" value="TreeGrafter"/>
</dbReference>
<feature type="compositionally biased region" description="Basic residues" evidence="10">
    <location>
        <begin position="1912"/>
        <end position="1930"/>
    </location>
</feature>
<dbReference type="InterPro" id="IPR002455">
    <property type="entry name" value="GPCR3_GABA-B"/>
</dbReference>
<dbReference type="PANTHER" id="PTHR10519:SF20">
    <property type="entry name" value="G-PROTEIN COUPLED RECEPTOR 156-RELATED"/>
    <property type="match status" value="1"/>
</dbReference>
<evidence type="ECO:0000256" key="1">
    <source>
        <dbReference type="ARBA" id="ARBA00004141"/>
    </source>
</evidence>
<evidence type="ECO:0000256" key="7">
    <source>
        <dbReference type="ARBA" id="ARBA00023180"/>
    </source>
</evidence>
<dbReference type="InterPro" id="IPR017978">
    <property type="entry name" value="GPCR_3_C"/>
</dbReference>
<comment type="caution">
    <text evidence="13">The sequence shown here is derived from an EMBL/GenBank/DDBJ whole genome shotgun (WGS) entry which is preliminary data.</text>
</comment>
<evidence type="ECO:0000256" key="11">
    <source>
        <dbReference type="SAM" id="Phobius"/>
    </source>
</evidence>
<evidence type="ECO:0000256" key="5">
    <source>
        <dbReference type="ARBA" id="ARBA00023136"/>
    </source>
</evidence>
<feature type="compositionally biased region" description="Basic residues" evidence="10">
    <location>
        <begin position="2100"/>
        <end position="2112"/>
    </location>
</feature>
<evidence type="ECO:0000256" key="10">
    <source>
        <dbReference type="SAM" id="MobiDB-lite"/>
    </source>
</evidence>
<dbReference type="InterPro" id="IPR013320">
    <property type="entry name" value="ConA-like_dom_sf"/>
</dbReference>
<proteinExistence type="predicted"/>
<feature type="compositionally biased region" description="Low complexity" evidence="10">
    <location>
        <begin position="1885"/>
        <end position="1911"/>
    </location>
</feature>
<dbReference type="GO" id="GO:0004965">
    <property type="term" value="F:G protein-coupled GABA receptor activity"/>
    <property type="evidence" value="ECO:0007669"/>
    <property type="project" value="InterPro"/>
</dbReference>
<feature type="transmembrane region" description="Helical" evidence="11">
    <location>
        <begin position="1725"/>
        <end position="1747"/>
    </location>
</feature>
<feature type="transmembrane region" description="Helical" evidence="11">
    <location>
        <begin position="1777"/>
        <end position="1798"/>
    </location>
</feature>
<feature type="transmembrane region" description="Helical" evidence="11">
    <location>
        <begin position="1840"/>
        <end position="1859"/>
    </location>
</feature>
<feature type="compositionally biased region" description="Basic and acidic residues" evidence="10">
    <location>
        <begin position="1977"/>
        <end position="1997"/>
    </location>
</feature>
<reference evidence="13 14" key="1">
    <citation type="submission" date="2019-07" db="EMBL/GenBank/DDBJ databases">
        <title>Genomes of Cafeteria roenbergensis.</title>
        <authorList>
            <person name="Fischer M.G."/>
            <person name="Hackl T."/>
            <person name="Roman M."/>
        </authorList>
    </citation>
    <scope>NUCLEOTIDE SEQUENCE [LARGE SCALE GENOMIC DNA]</scope>
    <source>
        <strain evidence="13 14">Cflag</strain>
    </source>
</reference>
<comment type="subcellular location">
    <subcellularLocation>
        <location evidence="1">Membrane</location>
        <topology evidence="1">Multi-pass membrane protein</topology>
    </subcellularLocation>
</comment>
<dbReference type="Pfam" id="PF00003">
    <property type="entry name" value="7tm_3"/>
    <property type="match status" value="1"/>
</dbReference>
<sequence length="2112" mass="225561">MALVCYDPVPLLRPPDSADCGMTWHPFLALGLGPAVAPEALALCQADDSALASLRRQVTIAYHHLSRKCRGRDVHAWLRSKALPHSMQKDVMDAIQAARSLVDDRVALARYTAAVLDSDGGADAHCSLALETIERVRAAGEQEHTAESYMVILGNELHEEASGGAGLVIERAVFGDLGFHLESPQERAKALAAAMWLEPASAFEPVGGDPGSSASRAAKAVLESRLQSGRAIDVTIPVQTAAGVSWDETHGCRVVSLRMPAGPKSRLPGFFDPCAHLDESSPTRAIAIRYRFGGAVHVVVAPECSAIRLPLRSHAADTLLHRWPRPLANLAPRVAPRPAVRTSVRSVLPASKPAARFSGPLGDAATKQNRHTDSPVNKKRAAKLGARSALSSQRVRSERPLLRSTPAVPRTSQLAVASVHRGARVLTAACDADTQVVVRREPVPPGMPGLGATGAMVVAWLAFQGALGAITLPDGQKLALEKQLDAGFALQILGTSWAVSKQPVLVQSSTGISIQVYMRPLGVGGLKTAHFVQLVENPIEMARPSIARNASVVGSLRPSKGERFLLDLYTAAGQLMLDLGNTTVALQHVSSNPLQAMIVWRLLTLSLNSVTGKVDVFLNSVYMAQATIEGADLLHIRERLQQGLTGHVGLGKPRWNAPYIGEFDDFRLLSSPMTWDDVRFVFQQRNLPPSLAPYALVEWRFDELLLSHIHDSSLNGGASGVVIIGSVSFNIDGTQLVTMSEAGDVRFDGYSVAKVPSEAGYDAQWAGCPNGAISPAIARRHGDSEDTSSALQNVSTAISIVHDTVGLPEPIRFRLVPRQHNLTVATLPSCGELKVRLADDTTVQLKVGDVVASDPVGVLRLEFTANASFATAPHRAAFATFHNATLPDETQVRLGEIGYFFQWLEQVQLVILINESPKAASFRAQVREDQPAAVFLGAFGEVSAGGIHFQADSEGQRLVANVTSLPERGRLFQKYNASEPDFALALSSQLLPEDLPVQLSGEQNQLYYMPPLDVSGLGVDTMNFVLTDSLGAGSGTGEITFDIESAHDPPVPGNCEAATDGLPVHRSNITGLTDSEQTLELQWLIRSCASMCTPEVVSVAEDGTVDFKLSIHSTEDSLLMVDIVAAPFQGELYQLMTSAENQDLKAVPARKVDLSVARSAELTLWARSVVDVSSRRVGQGTAWGEEQILGPPDVFPTAGNNELAWSPQGHNIMEWIELEFGERLFVTRMLVYETWFPGYIREVKFRHPDGSWLAATYPDAPVPPEGSQTVPIVVPLYWLRYVPSSNFFGRDSLVFATNDCDWDRAYRGTTLPCQEMSLEVIPTEDPPKLLNPWALDPHQAAVGLLGSSATLNASILVVAGGAGTGQTASGSEVSWAQTVTVETEECVKYTHASVLSDVLAGMRQTLGGQAIATLQASLERCGGSFLLRSYDPDSDVQGTTFEVFGGTANGVAVGPTPVDSAATLTLQVDTTRYIEALQGIDDVEAACSILDATATGGTGNDWGDIASWSTTPDSRRLASIPTGLTLTSTGLGAAGARDPGKTPTTLAELQEAASIVSYFSFDGQCGSNVDTLFLRALNNASTEGEAPTSAVLRAVVNVKCVPGTRRVSHAGTITMFTVSAIAVLVTASGAVGFIACWCRGAPMITKAQPWVTILTVVGSAGLIVSALLEMLPASVGMCDLRRALYALSFCFAYGPPAVKVFRVFRLLIKIHLNSSLERVAFGERSLLFILLVLGAGELLFVIIWRFASQTAVAYVPDPFEPMITHTNCSGPNESVLFGLWALFHVAVVGFTVYLAAITRNVHYQYGESRWVGYTIYAQSICTVAGLVASTSLGSLPQTQTLVTCLIVFASAMAAPVLMLHRRVALIMGWCQYTRTFDMSTGNVRASSMSSSGSGETGAAVTTAEGAGVSRGSSRRKKTRTNASASRRRSQGRSSQGSEVTEVVDETTVLGSPDGGAATKKSWFSFRGACATQSLDAKQTEGDDGSEHERPLPRRESDMLKFGSAKNFMAMFKEDSGTPTNRDRGSSTRIGSIGTREERSAQSSASGGYTRPSTRKVVPLSASADAAGEPIEQPSTTVRAQGSRGEGTTGLEQRADASGHDHKRVPGKSSLRR</sequence>
<evidence type="ECO:0000256" key="6">
    <source>
        <dbReference type="ARBA" id="ARBA00023170"/>
    </source>
</evidence>
<evidence type="ECO:0000313" key="13">
    <source>
        <dbReference type="EMBL" id="KAA0156089.1"/>
    </source>
</evidence>
<feature type="transmembrane region" description="Helical" evidence="11">
    <location>
        <begin position="1650"/>
        <end position="1671"/>
    </location>
</feature>
<feature type="region of interest" description="Disordered" evidence="10">
    <location>
        <begin position="355"/>
        <end position="401"/>
    </location>
</feature>
<accession>A0A5A8CTP7</accession>
<keyword evidence="4" id="KW-0297">G-protein coupled receptor</keyword>
<feature type="transmembrane region" description="Helical" evidence="11">
    <location>
        <begin position="1615"/>
        <end position="1638"/>
    </location>
</feature>
<organism evidence="13 14">
    <name type="scientific">Cafeteria roenbergensis</name>
    <name type="common">Marine flagellate</name>
    <dbReference type="NCBI Taxonomy" id="33653"/>
    <lineage>
        <taxon>Eukaryota</taxon>
        <taxon>Sar</taxon>
        <taxon>Stramenopiles</taxon>
        <taxon>Bigyra</taxon>
        <taxon>Opalozoa</taxon>
        <taxon>Bicosoecida</taxon>
        <taxon>Cafeteriaceae</taxon>
        <taxon>Cafeteria</taxon>
    </lineage>
</organism>
<feature type="compositionally biased region" description="Low complexity" evidence="10">
    <location>
        <begin position="1931"/>
        <end position="1948"/>
    </location>
</feature>
<feature type="region of interest" description="Disordered" evidence="10">
    <location>
        <begin position="1883"/>
        <end position="1957"/>
    </location>
</feature>
<keyword evidence="3 11" id="KW-1133">Transmembrane helix</keyword>
<evidence type="ECO:0000256" key="8">
    <source>
        <dbReference type="ARBA" id="ARBA00023186"/>
    </source>
</evidence>
<dbReference type="InterPro" id="IPR024586">
    <property type="entry name" value="DnaJ-like_C11_C"/>
</dbReference>
<feature type="transmembrane region" description="Helical" evidence="11">
    <location>
        <begin position="1683"/>
        <end position="1704"/>
    </location>
</feature>
<dbReference type="PROSITE" id="PS50259">
    <property type="entry name" value="G_PROTEIN_RECEP_F3_4"/>
    <property type="match status" value="1"/>
</dbReference>
<evidence type="ECO:0000256" key="4">
    <source>
        <dbReference type="ARBA" id="ARBA00023040"/>
    </source>
</evidence>
<feature type="region of interest" description="Disordered" evidence="10">
    <location>
        <begin position="2009"/>
        <end position="2112"/>
    </location>
</feature>
<keyword evidence="6" id="KW-0675">Receptor</keyword>
<protein>
    <recommendedName>
        <fullName evidence="12">G-protein coupled receptors family 3 profile domain-containing protein</fullName>
    </recommendedName>
</protein>
<dbReference type="Proteomes" id="UP000325113">
    <property type="component" value="Unassembled WGS sequence"/>
</dbReference>
<evidence type="ECO:0000256" key="9">
    <source>
        <dbReference type="ARBA" id="ARBA00023224"/>
    </source>
</evidence>
<keyword evidence="2 11" id="KW-0812">Transmembrane</keyword>
<evidence type="ECO:0000313" key="14">
    <source>
        <dbReference type="Proteomes" id="UP000325113"/>
    </source>
</evidence>
<feature type="region of interest" description="Disordered" evidence="10">
    <location>
        <begin position="1973"/>
        <end position="1997"/>
    </location>
</feature>
<evidence type="ECO:0000256" key="2">
    <source>
        <dbReference type="ARBA" id="ARBA00022692"/>
    </source>
</evidence>
<gene>
    <name evidence="13" type="ORF">FNF31_05995</name>
</gene>